<accession>A0AAV2SAW5</accession>
<dbReference type="Proteomes" id="UP001497623">
    <property type="component" value="Unassembled WGS sequence"/>
</dbReference>
<feature type="compositionally biased region" description="Low complexity" evidence="1">
    <location>
        <begin position="931"/>
        <end position="943"/>
    </location>
</feature>
<feature type="region of interest" description="Disordered" evidence="1">
    <location>
        <begin position="128"/>
        <end position="163"/>
    </location>
</feature>
<feature type="compositionally biased region" description="Basic and acidic residues" evidence="1">
    <location>
        <begin position="135"/>
        <end position="151"/>
    </location>
</feature>
<feature type="compositionally biased region" description="Basic and acidic residues" evidence="1">
    <location>
        <begin position="813"/>
        <end position="862"/>
    </location>
</feature>
<feature type="region of interest" description="Disordered" evidence="1">
    <location>
        <begin position="581"/>
        <end position="604"/>
    </location>
</feature>
<feature type="compositionally biased region" description="Polar residues" evidence="1">
    <location>
        <begin position="259"/>
        <end position="270"/>
    </location>
</feature>
<feature type="compositionally biased region" description="Low complexity" evidence="1">
    <location>
        <begin position="426"/>
        <end position="445"/>
    </location>
</feature>
<comment type="caution">
    <text evidence="2">The sequence shown here is derived from an EMBL/GenBank/DDBJ whole genome shotgun (WGS) entry which is preliminary data.</text>
</comment>
<dbReference type="EMBL" id="CAXKWB010048043">
    <property type="protein sequence ID" value="CAL4166355.1"/>
    <property type="molecule type" value="Genomic_DNA"/>
</dbReference>
<dbReference type="AlphaFoldDB" id="A0AAV2SAW5"/>
<name>A0AAV2SAW5_MEGNR</name>
<feature type="compositionally biased region" description="Acidic residues" evidence="1">
    <location>
        <begin position="788"/>
        <end position="800"/>
    </location>
</feature>
<feature type="compositionally biased region" description="Basic and acidic residues" evidence="1">
    <location>
        <begin position="355"/>
        <end position="372"/>
    </location>
</feature>
<feature type="compositionally biased region" description="Basic and acidic residues" evidence="1">
    <location>
        <begin position="29"/>
        <end position="50"/>
    </location>
</feature>
<feature type="compositionally biased region" description="Basic and acidic residues" evidence="1">
    <location>
        <begin position="774"/>
        <end position="787"/>
    </location>
</feature>
<feature type="region of interest" description="Disordered" evidence="1">
    <location>
        <begin position="468"/>
        <end position="510"/>
    </location>
</feature>
<reference evidence="2 3" key="1">
    <citation type="submission" date="2024-05" db="EMBL/GenBank/DDBJ databases">
        <authorList>
            <person name="Wallberg A."/>
        </authorList>
    </citation>
    <scope>NUCLEOTIDE SEQUENCE [LARGE SCALE GENOMIC DNA]</scope>
</reference>
<feature type="region of interest" description="Disordered" evidence="1">
    <location>
        <begin position="15"/>
        <end position="50"/>
    </location>
</feature>
<evidence type="ECO:0000256" key="1">
    <source>
        <dbReference type="SAM" id="MobiDB-lite"/>
    </source>
</evidence>
<feature type="region of interest" description="Disordered" evidence="1">
    <location>
        <begin position="617"/>
        <end position="961"/>
    </location>
</feature>
<keyword evidence="3" id="KW-1185">Reference proteome</keyword>
<organism evidence="2 3">
    <name type="scientific">Meganyctiphanes norvegica</name>
    <name type="common">Northern krill</name>
    <name type="synonym">Thysanopoda norvegica</name>
    <dbReference type="NCBI Taxonomy" id="48144"/>
    <lineage>
        <taxon>Eukaryota</taxon>
        <taxon>Metazoa</taxon>
        <taxon>Ecdysozoa</taxon>
        <taxon>Arthropoda</taxon>
        <taxon>Crustacea</taxon>
        <taxon>Multicrustacea</taxon>
        <taxon>Malacostraca</taxon>
        <taxon>Eumalacostraca</taxon>
        <taxon>Eucarida</taxon>
        <taxon>Euphausiacea</taxon>
        <taxon>Euphausiidae</taxon>
        <taxon>Meganyctiphanes</taxon>
    </lineage>
</organism>
<feature type="compositionally biased region" description="Basic and acidic residues" evidence="1">
    <location>
        <begin position="249"/>
        <end position="258"/>
    </location>
</feature>
<feature type="region of interest" description="Disordered" evidence="1">
    <location>
        <begin position="415"/>
        <end position="445"/>
    </location>
</feature>
<feature type="region of interest" description="Disordered" evidence="1">
    <location>
        <begin position="349"/>
        <end position="383"/>
    </location>
</feature>
<feature type="compositionally biased region" description="Acidic residues" evidence="1">
    <location>
        <begin position="683"/>
        <end position="697"/>
    </location>
</feature>
<feature type="region of interest" description="Disordered" evidence="1">
    <location>
        <begin position="241"/>
        <end position="270"/>
    </location>
</feature>
<gene>
    <name evidence="2" type="ORF">MNOR_LOCUS33400</name>
</gene>
<proteinExistence type="predicted"/>
<sequence>QGGWGDLICLSENNPKHHKTSHRNHHSHHADSAHWEHNKLHGRSGDKYKGHPRLARDVDVTQFFAFNKRKQRGIQEPQNQTETIHFSVGDTQRQQMGNATTPMKVGALASVDSLDSIADIMRGLNFGSMNKKDKKPWETKSNYKKDDKDKNTQQSTMESGPIKVSDESVIYQTAAPVGEAIEVKQVTVNILEDTSLSSYTVTEETISKTEKEQEQNIKNMAIGPYDDAQYKSELDKIVGSVTEPIPEPEPTKYSEDKPSNSNNADQNSSITRESHSLMFPSESTENPLKDPSIIVPTEVAVKFTEGNSKDHPHIIHYSSTTEIPPVYNTYQSKIDKGNNMIQEPTKIINVQHNTNNDERKFNSSSNRDDSGKPDNISKNSDLNTRIVNTDVDNEEQDLPDILFNVDGQIYKSLKHEDSKTHSNDSNPIKNGSINNDNNKSNTIDNDTNIVDEKTIINSEKVDNIKDAQNDISIPSNPVFVQNENADTTSNESMANDSQNNNDRTGRSRNIEDKSLLNSLLEKEIQTDGLEDSEIKSRLQSITQENSETELKENSIDVFTNVTINAETNKEIVFPNEHKPVDEEKVEKDEEKNDMHGSGLDKNTSMFITHSPLEEIQKPVNREDHSSQLSSTTSSETVVMDNSKVQIETINAEDTIEEKHTSTDDGMGMISESDKHDSTSETTNENDDDETTDTEDTIEELHTNADDGMGMNSESDKHDSTSETINENDDDETTDTEDTIEELHTHVDDGMGMTSGSADKHDSTSEITNNNDAVNDGHDDDHHHHHDDDNDDHDDHDESEASDQMNKVSIPTVDDMKTMEEDTKLMEEVSSPIKEDINPTEEDSKPGDDAKKDEVSKSNDKSSDQMSEVSNPIPLKEEPKPIEDKTGLKPVNEEQDLPDILFNLDGQINSNDKESITEETSRKPRFESAIPSASDSSTNDESSSIPKAGSAPIENKEENPDHSALLQYILASIFG</sequence>
<evidence type="ECO:0000313" key="2">
    <source>
        <dbReference type="EMBL" id="CAL4166355.1"/>
    </source>
</evidence>
<feature type="compositionally biased region" description="Low complexity" evidence="1">
    <location>
        <begin position="626"/>
        <end position="636"/>
    </location>
</feature>
<feature type="compositionally biased region" description="Basic and acidic residues" evidence="1">
    <location>
        <begin position="581"/>
        <end position="594"/>
    </location>
</feature>
<feature type="compositionally biased region" description="Basic and acidic residues" evidence="1">
    <location>
        <begin position="910"/>
        <end position="925"/>
    </location>
</feature>
<feature type="compositionally biased region" description="Basic and acidic residues" evidence="1">
    <location>
        <begin position="874"/>
        <end position="886"/>
    </location>
</feature>
<feature type="compositionally biased region" description="Polar residues" evidence="1">
    <location>
        <begin position="469"/>
        <end position="502"/>
    </location>
</feature>
<protein>
    <submittedName>
        <fullName evidence="2">Uncharacterized protein</fullName>
    </submittedName>
</protein>
<feature type="non-terminal residue" evidence="2">
    <location>
        <position position="1"/>
    </location>
</feature>
<evidence type="ECO:0000313" key="3">
    <source>
        <dbReference type="Proteomes" id="UP001497623"/>
    </source>
</evidence>
<feature type="compositionally biased region" description="Acidic residues" evidence="1">
    <location>
        <begin position="725"/>
        <end position="739"/>
    </location>
</feature>
<feature type="compositionally biased region" description="Basic residues" evidence="1">
    <location>
        <begin position="16"/>
        <end position="28"/>
    </location>
</feature>